<dbReference type="SUPFAM" id="SSF56219">
    <property type="entry name" value="DNase I-like"/>
    <property type="match status" value="1"/>
</dbReference>
<dbReference type="AlphaFoldDB" id="A0A0J7KXR3"/>
<dbReference type="Gene3D" id="3.60.10.10">
    <property type="entry name" value="Endonuclease/exonuclease/phosphatase"/>
    <property type="match status" value="1"/>
</dbReference>
<dbReference type="OrthoDB" id="7554610at2759"/>
<protein>
    <submittedName>
        <fullName evidence="2">Reverse transcriptase</fullName>
    </submittedName>
</protein>
<accession>A0A0J7KXR3</accession>
<keyword evidence="2" id="KW-0548">Nucleotidyltransferase</keyword>
<dbReference type="GO" id="GO:0003964">
    <property type="term" value="F:RNA-directed DNA polymerase activity"/>
    <property type="evidence" value="ECO:0007669"/>
    <property type="project" value="UniProtKB-KW"/>
</dbReference>
<evidence type="ECO:0000313" key="2">
    <source>
        <dbReference type="EMBL" id="KMQ95342.1"/>
    </source>
</evidence>
<organism evidence="2 3">
    <name type="scientific">Lasius niger</name>
    <name type="common">Black garden ant</name>
    <dbReference type="NCBI Taxonomy" id="67767"/>
    <lineage>
        <taxon>Eukaryota</taxon>
        <taxon>Metazoa</taxon>
        <taxon>Ecdysozoa</taxon>
        <taxon>Arthropoda</taxon>
        <taxon>Hexapoda</taxon>
        <taxon>Insecta</taxon>
        <taxon>Pterygota</taxon>
        <taxon>Neoptera</taxon>
        <taxon>Endopterygota</taxon>
        <taxon>Hymenoptera</taxon>
        <taxon>Apocrita</taxon>
        <taxon>Aculeata</taxon>
        <taxon>Formicoidea</taxon>
        <taxon>Formicidae</taxon>
        <taxon>Formicinae</taxon>
        <taxon>Lasius</taxon>
        <taxon>Lasius</taxon>
    </lineage>
</organism>
<comment type="caution">
    <text evidence="2">The sequence shown here is derived from an EMBL/GenBank/DDBJ whole genome shotgun (WGS) entry which is preliminary data.</text>
</comment>
<evidence type="ECO:0000259" key="1">
    <source>
        <dbReference type="Pfam" id="PF14529"/>
    </source>
</evidence>
<dbReference type="Proteomes" id="UP000036403">
    <property type="component" value="Unassembled WGS sequence"/>
</dbReference>
<reference evidence="2 3" key="1">
    <citation type="submission" date="2015-04" db="EMBL/GenBank/DDBJ databases">
        <title>Lasius niger genome sequencing.</title>
        <authorList>
            <person name="Konorov E.A."/>
            <person name="Nikitin M.A."/>
            <person name="Kirill M.V."/>
            <person name="Chang P."/>
        </authorList>
    </citation>
    <scope>NUCLEOTIDE SEQUENCE [LARGE SCALE GENOMIC DNA]</scope>
    <source>
        <tissue evidence="2">Whole</tissue>
    </source>
</reference>
<dbReference type="InterPro" id="IPR005135">
    <property type="entry name" value="Endo/exonuclease/phosphatase"/>
</dbReference>
<keyword evidence="3" id="KW-1185">Reference proteome</keyword>
<proteinExistence type="predicted"/>
<gene>
    <name evidence="2" type="ORF">RF55_4447</name>
</gene>
<sequence>MNVGLTPTCVRPQGSSIVDLTWASPDTMSFIEEWKVREDLESLSDHLYISFKLRTGLPLNKLVHRKWNLRKFDSDFFETALVWKSRESDVEDRMDVTQMRKWLDSVMEEACDAAAPRIGPRRPRRSAYW</sequence>
<keyword evidence="2" id="KW-0695">RNA-directed DNA polymerase</keyword>
<name>A0A0J7KXR3_LASNI</name>
<feature type="domain" description="Endonuclease/exonuclease/phosphatase" evidence="1">
    <location>
        <begin position="6"/>
        <end position="49"/>
    </location>
</feature>
<dbReference type="Pfam" id="PF14529">
    <property type="entry name" value="Exo_endo_phos_2"/>
    <property type="match status" value="1"/>
</dbReference>
<evidence type="ECO:0000313" key="3">
    <source>
        <dbReference type="Proteomes" id="UP000036403"/>
    </source>
</evidence>
<dbReference type="PaxDb" id="67767-A0A0J7KXR3"/>
<dbReference type="EMBL" id="LBMM01002052">
    <property type="protein sequence ID" value="KMQ95342.1"/>
    <property type="molecule type" value="Genomic_DNA"/>
</dbReference>
<dbReference type="InterPro" id="IPR036691">
    <property type="entry name" value="Endo/exonu/phosph_ase_sf"/>
</dbReference>
<keyword evidence="2" id="KW-0808">Transferase</keyword>